<protein>
    <recommendedName>
        <fullName evidence="2">Heme-binding protein Shr-like Hb-interacting domain-containing protein</fullName>
    </recommendedName>
</protein>
<reference evidence="3 4" key="1">
    <citation type="submission" date="2018-06" db="EMBL/GenBank/DDBJ databases">
        <title>Genome conservation of Clostridium tetani.</title>
        <authorList>
            <person name="Bruggemann H."/>
            <person name="Popoff M.R."/>
        </authorList>
    </citation>
    <scope>NUCLEOTIDE SEQUENCE [LARGE SCALE GENOMIC DNA]</scope>
    <source>
        <strain evidence="3 4">2017.061</strain>
    </source>
</reference>
<evidence type="ECO:0000256" key="1">
    <source>
        <dbReference type="SAM" id="MobiDB-lite"/>
    </source>
</evidence>
<feature type="domain" description="Heme-binding protein Shr-like Hb-interacting" evidence="2">
    <location>
        <begin position="269"/>
        <end position="354"/>
    </location>
</feature>
<feature type="domain" description="Heme-binding protein Shr-like Hb-interacting" evidence="2">
    <location>
        <begin position="565"/>
        <end position="634"/>
    </location>
</feature>
<accession>A0A4Q0VEH7</accession>
<dbReference type="Pfam" id="PF07550">
    <property type="entry name" value="Shr-like_HID"/>
    <property type="match status" value="7"/>
</dbReference>
<name>A0A4Q0VEH7_CLOTA</name>
<evidence type="ECO:0000313" key="4">
    <source>
        <dbReference type="Proteomes" id="UP000290921"/>
    </source>
</evidence>
<dbReference type="RefSeq" id="WP_129029841.1">
    <property type="nucleotide sequence ID" value="NZ_QMAP01000002.1"/>
</dbReference>
<dbReference type="Proteomes" id="UP000290921">
    <property type="component" value="Unassembled WGS sequence"/>
</dbReference>
<gene>
    <name evidence="3" type="ORF">DP130_02775</name>
</gene>
<feature type="domain" description="Heme-binding protein Shr-like Hb-interacting" evidence="2">
    <location>
        <begin position="367"/>
        <end position="430"/>
    </location>
</feature>
<dbReference type="AlphaFoldDB" id="A0A4Q0VEH7"/>
<organism evidence="3 4">
    <name type="scientific">Clostridium tetani</name>
    <dbReference type="NCBI Taxonomy" id="1513"/>
    <lineage>
        <taxon>Bacteria</taxon>
        <taxon>Bacillati</taxon>
        <taxon>Bacillota</taxon>
        <taxon>Clostridia</taxon>
        <taxon>Eubacteriales</taxon>
        <taxon>Clostridiaceae</taxon>
        <taxon>Clostridium</taxon>
    </lineage>
</organism>
<evidence type="ECO:0000259" key="2">
    <source>
        <dbReference type="Pfam" id="PF07550"/>
    </source>
</evidence>
<dbReference type="InterPro" id="IPR011432">
    <property type="entry name" value="Shr-like_HID"/>
</dbReference>
<feature type="compositionally biased region" description="Basic and acidic residues" evidence="1">
    <location>
        <begin position="763"/>
        <end position="786"/>
    </location>
</feature>
<feature type="domain" description="Heme-binding protein Shr-like Hb-interacting" evidence="2">
    <location>
        <begin position="803"/>
        <end position="876"/>
    </location>
</feature>
<feature type="domain" description="Heme-binding protein Shr-like Hb-interacting" evidence="2">
    <location>
        <begin position="688"/>
        <end position="747"/>
    </location>
</feature>
<dbReference type="EMBL" id="QMAP01000002">
    <property type="protein sequence ID" value="RXI49928.1"/>
    <property type="molecule type" value="Genomic_DNA"/>
</dbReference>
<feature type="domain" description="Heme-binding protein Shr-like Hb-interacting" evidence="2">
    <location>
        <begin position="922"/>
        <end position="994"/>
    </location>
</feature>
<feature type="region of interest" description="Disordered" evidence="1">
    <location>
        <begin position="754"/>
        <end position="786"/>
    </location>
</feature>
<evidence type="ECO:0000313" key="3">
    <source>
        <dbReference type="EMBL" id="RXI49928.1"/>
    </source>
</evidence>
<proteinExistence type="predicted"/>
<sequence>MNRKSKGLLALATAGLIVCNLSTILAAPSEIYGYKRLAIWDFHEDDYDKFGNIRITPSSTVFDTRYKLPFNKNNQKHEKTVKNESKVDATSSSSLYLSSPKSKSRKANTISGAIKHKKNVKKVDAVSGATKHKDNNKPDVISGASNFISADVVYDFDMLSNAVILKNLGVEDKNIDKIINNWNTTTRTAITKHGIGLGEGLGIDYDAYINKATEEYMNGRNLSFEDFAKNNKNKTRHLPYKAKYILEDGKYGRQTTVSEINALNAPNINANNENNILGQDLVLNFENNEKWANAITDIQIGDQNSNFNIKTIMKNDLEIKSDEIKIKSSNLKLGENILKIHAKGYRTVTIKQNIVKGKVTPKLQDKYYINDYVSIANLSEQYLNSIRNITLNGKILADKQWSVDKSKEELILHKDLFKEAGHYKVNIDTNKNFDVILINVEVKNPNDTTTPDIVDTKPAEKVLPKLIAKDTKKGTDDIDIRFKTNKHWEESIYKVQKIDIAPGLYKDLQFIVTSGQILVKQNNDFYKNGEYRLRVFAKDYDPVDVIVNLYNSHPELTLESVPTMGKVFTIGMSRNTFDYDWISNIKEVYIDGKLLDPDKEYLKAIERLEIKPGAVTKAGKHTITIKSKGFNDAVKEVVYFNEDGTRPDVGVISKEEELLKSAPENVTINIKEVQAGGALVINNAYYGDYKVKSITLNGKELEYQKDFTSSILGNIMISENVLNRVGENTIVLHVDGYENKEFKIEVKDSNKKTKVNVEDDNSKEEIRNDSKTEEPDVTKPGKPEIENLKPVSDSVRLLDNKNEFNIGEQVSITLGFDFGYNVSSIYLNGSKLNKDNCSITPLGISIKNNVLNKVGQNTIVLKADGYEDKEFKIEVKDVNSKAEIENSSKTGEKPDVDTIPIEEVSLKSVPEDVTLNIKEVQVGEALLINNAYYGDYKVKSITLNGKELEYQKDFTSSILGNIMISENVLNKVGENTIVLHVDGYENKEFNIKVKDKSNN</sequence>
<comment type="caution">
    <text evidence="3">The sequence shown here is derived from an EMBL/GenBank/DDBJ whole genome shotgun (WGS) entry which is preliminary data.</text>
</comment>
<feature type="domain" description="Heme-binding protein Shr-like Hb-interacting" evidence="2">
    <location>
        <begin position="470"/>
        <end position="545"/>
    </location>
</feature>